<accession>A0A8S5NC08</accession>
<protein>
    <submittedName>
        <fullName evidence="1">Uncharacterized protein</fullName>
    </submittedName>
</protein>
<proteinExistence type="predicted"/>
<reference evidence="1" key="1">
    <citation type="journal article" date="2021" name="Proc. Natl. Acad. Sci. U.S.A.">
        <title>A Catalog of Tens of Thousands of Viruses from Human Metagenomes Reveals Hidden Associations with Chronic Diseases.</title>
        <authorList>
            <person name="Tisza M.J."/>
            <person name="Buck C.B."/>
        </authorList>
    </citation>
    <scope>NUCLEOTIDE SEQUENCE</scope>
    <source>
        <strain evidence="1">CtKZW4</strain>
    </source>
</reference>
<dbReference type="EMBL" id="BK015123">
    <property type="protein sequence ID" value="DAD91911.1"/>
    <property type="molecule type" value="Genomic_DNA"/>
</dbReference>
<evidence type="ECO:0000313" key="1">
    <source>
        <dbReference type="EMBL" id="DAD91911.1"/>
    </source>
</evidence>
<sequence>MKLITTALCAIITGIMMIWFYALMTLPVHADIATDYYDNDVSAKITAEWQRQASIKYGDTPREPTAEELQYMQQFTAQKQAELDGARK</sequence>
<organism evidence="1">
    <name type="scientific">Myoviridae sp. ctKZW4</name>
    <dbReference type="NCBI Taxonomy" id="2826639"/>
    <lineage>
        <taxon>Viruses</taxon>
        <taxon>Duplodnaviria</taxon>
        <taxon>Heunggongvirae</taxon>
        <taxon>Uroviricota</taxon>
        <taxon>Caudoviricetes</taxon>
    </lineage>
</organism>
<name>A0A8S5NC08_9CAUD</name>